<name>A0A081FYT7_9GAMM</name>
<dbReference type="Proteomes" id="UP000028252">
    <property type="component" value="Unassembled WGS sequence"/>
</dbReference>
<dbReference type="PATRIC" id="fig|1232683.4.peg.2107"/>
<keyword evidence="2" id="KW-1185">Reference proteome</keyword>
<reference evidence="1 2" key="1">
    <citation type="submission" date="2014-04" db="EMBL/GenBank/DDBJ databases">
        <title>Marinobacterium kochiensis sp. nov., isolated from sediment sample collected from Kochi backwaters in Kerala, India.</title>
        <authorList>
            <person name="Singh A."/>
            <person name="Pinnaka A.K."/>
        </authorList>
    </citation>
    <scope>NUCLEOTIDE SEQUENCE [LARGE SCALE GENOMIC DNA]</scope>
    <source>
        <strain evidence="1 2">AK27</strain>
    </source>
</reference>
<organism evidence="1 2">
    <name type="scientific">Marinobacterium lacunae</name>
    <dbReference type="NCBI Taxonomy" id="1232683"/>
    <lineage>
        <taxon>Bacteria</taxon>
        <taxon>Pseudomonadati</taxon>
        <taxon>Pseudomonadota</taxon>
        <taxon>Gammaproteobacteria</taxon>
        <taxon>Oceanospirillales</taxon>
        <taxon>Oceanospirillaceae</taxon>
        <taxon>Marinobacterium</taxon>
    </lineage>
</organism>
<proteinExistence type="predicted"/>
<sequence length="62" mass="7008">MCLSCCELHTSEGGCFQLIELKGIGPADSERAVWVCRKSHSDYSDPSVRFATMWGRFSHDRL</sequence>
<evidence type="ECO:0000313" key="1">
    <source>
        <dbReference type="EMBL" id="KEA63692.1"/>
    </source>
</evidence>
<dbReference type="EMBL" id="JMQN01000030">
    <property type="protein sequence ID" value="KEA63692.1"/>
    <property type="molecule type" value="Genomic_DNA"/>
</dbReference>
<accession>A0A081FYT7</accession>
<protein>
    <submittedName>
        <fullName evidence="1">Uncharacterized protein</fullName>
    </submittedName>
</protein>
<dbReference type="AlphaFoldDB" id="A0A081FYT7"/>
<gene>
    <name evidence="1" type="ORF">ADIMK_2148</name>
</gene>
<evidence type="ECO:0000313" key="2">
    <source>
        <dbReference type="Proteomes" id="UP000028252"/>
    </source>
</evidence>
<comment type="caution">
    <text evidence="1">The sequence shown here is derived from an EMBL/GenBank/DDBJ whole genome shotgun (WGS) entry which is preliminary data.</text>
</comment>